<dbReference type="GO" id="GO:0016757">
    <property type="term" value="F:glycosyltransferase activity"/>
    <property type="evidence" value="ECO:0007669"/>
    <property type="project" value="InterPro"/>
</dbReference>
<dbReference type="Proteomes" id="UP001145087">
    <property type="component" value="Unassembled WGS sequence"/>
</dbReference>
<evidence type="ECO:0000313" key="2">
    <source>
        <dbReference type="EMBL" id="MCY1723255.1"/>
    </source>
</evidence>
<dbReference type="InterPro" id="IPR049625">
    <property type="entry name" value="Glyco_transf_61_cat"/>
</dbReference>
<organism evidence="2 3">
    <name type="scientific">Draconibacterium aestuarii</name>
    <dbReference type="NCBI Taxonomy" id="2998507"/>
    <lineage>
        <taxon>Bacteria</taxon>
        <taxon>Pseudomonadati</taxon>
        <taxon>Bacteroidota</taxon>
        <taxon>Bacteroidia</taxon>
        <taxon>Marinilabiliales</taxon>
        <taxon>Prolixibacteraceae</taxon>
        <taxon>Draconibacterium</taxon>
    </lineage>
</organism>
<dbReference type="EMBL" id="JAPOHD010000067">
    <property type="protein sequence ID" value="MCY1723255.1"/>
    <property type="molecule type" value="Genomic_DNA"/>
</dbReference>
<protein>
    <submittedName>
        <fullName evidence="2">Glycosyltransferase family 61 protein</fullName>
    </submittedName>
</protein>
<dbReference type="AlphaFoldDB" id="A0A9X3J9Z5"/>
<reference evidence="2" key="1">
    <citation type="submission" date="2022-11" db="EMBL/GenBank/DDBJ databases">
        <title>Marilongibacter aestuarii gen. nov., sp. nov., isolated from tidal flat sediment.</title>
        <authorList>
            <person name="Jiayan W."/>
        </authorList>
    </citation>
    <scope>NUCLEOTIDE SEQUENCE</scope>
    <source>
        <strain evidence="2">Z1-6</strain>
    </source>
</reference>
<sequence length="412" mass="48185">MIINKLKKKSSLFWKRYMHNFIYHNFSCRPKGVHLTIKDYLQKNTESGKLYYEVYPETISELDIPDSLLKVSSKYLTYYPTITESAKYILKIKNGRILADYFYTTAIFDADDKIIGDVSLDLHLKNGQTLKDSTIFKRKYYPKIDYYKGTVFHTIAGGGSYVNYFHWLIDSISKIHILKKSGLFNEVDWFYVPTTEYDYHIDSLRALGITEHQIIDGRIHPHIKADVLLAPSYSRGKHRHIPQWIVDFFACDFTPRKEPKYKTRKFFISRKDANTRRIVNEDEVSSFLAQYNVETVILSRLTFQEKIDLFANAQLIISLGTAGFTNILFCKGQTTVLELSGDQFVDFRFYYDIAMKKKLDYHYLIGKNINKSDDISSGMYNDVKIEIGPLKQMMEDELNLVPITLQEEYITN</sequence>
<dbReference type="Pfam" id="PF04577">
    <property type="entry name" value="Glyco_transf_61"/>
    <property type="match status" value="1"/>
</dbReference>
<feature type="domain" description="Glycosyltransferase 61 catalytic" evidence="1">
    <location>
        <begin position="164"/>
        <end position="337"/>
    </location>
</feature>
<gene>
    <name evidence="2" type="ORF">OU798_23095</name>
</gene>
<keyword evidence="3" id="KW-1185">Reference proteome</keyword>
<evidence type="ECO:0000259" key="1">
    <source>
        <dbReference type="Pfam" id="PF04577"/>
    </source>
</evidence>
<proteinExistence type="predicted"/>
<accession>A0A9X3J9Z5</accession>
<comment type="caution">
    <text evidence="2">The sequence shown here is derived from an EMBL/GenBank/DDBJ whole genome shotgun (WGS) entry which is preliminary data.</text>
</comment>
<evidence type="ECO:0000313" key="3">
    <source>
        <dbReference type="Proteomes" id="UP001145087"/>
    </source>
</evidence>
<name>A0A9X3J9Z5_9BACT</name>